<evidence type="ECO:0000256" key="1">
    <source>
        <dbReference type="ARBA" id="ARBA00022630"/>
    </source>
</evidence>
<dbReference type="PANTHER" id="PTHR47354:SF1">
    <property type="entry name" value="CARNITINE MONOOXYGENASE REDUCTASE SUBUNIT"/>
    <property type="match status" value="1"/>
</dbReference>
<keyword evidence="2" id="KW-0001">2Fe-2S</keyword>
<dbReference type="InterPro" id="IPR017938">
    <property type="entry name" value="Riboflavin_synthase-like_b-brl"/>
</dbReference>
<dbReference type="Pfam" id="PF00111">
    <property type="entry name" value="Fer2"/>
    <property type="match status" value="1"/>
</dbReference>
<dbReference type="PROSITE" id="PS51085">
    <property type="entry name" value="2FE2S_FER_2"/>
    <property type="match status" value="1"/>
</dbReference>
<evidence type="ECO:0000259" key="7">
    <source>
        <dbReference type="PROSITE" id="PS51085"/>
    </source>
</evidence>
<evidence type="ECO:0000256" key="6">
    <source>
        <dbReference type="ARBA" id="ARBA00023014"/>
    </source>
</evidence>
<keyword evidence="1" id="KW-0285">Flavoprotein</keyword>
<dbReference type="SUPFAM" id="SSF63380">
    <property type="entry name" value="Riboflavin synthase domain-like"/>
    <property type="match status" value="1"/>
</dbReference>
<dbReference type="PROSITE" id="PS51384">
    <property type="entry name" value="FAD_FR"/>
    <property type="match status" value="1"/>
</dbReference>
<evidence type="ECO:0000256" key="2">
    <source>
        <dbReference type="ARBA" id="ARBA00022714"/>
    </source>
</evidence>
<evidence type="ECO:0008006" key="10">
    <source>
        <dbReference type="Google" id="ProtNLM"/>
    </source>
</evidence>
<evidence type="ECO:0000313" key="9">
    <source>
        <dbReference type="EMBL" id="SVA04463.1"/>
    </source>
</evidence>
<dbReference type="InterPro" id="IPR036010">
    <property type="entry name" value="2Fe-2S_ferredoxin-like_sf"/>
</dbReference>
<dbReference type="SUPFAM" id="SSF52343">
    <property type="entry name" value="Ferredoxin reductase-like, C-terminal NADP-linked domain"/>
    <property type="match status" value="1"/>
</dbReference>
<dbReference type="PRINTS" id="PR00409">
    <property type="entry name" value="PHDIOXRDTASE"/>
</dbReference>
<gene>
    <name evidence="9" type="ORF">METZ01_LOCUS57317</name>
</gene>
<dbReference type="InterPro" id="IPR039261">
    <property type="entry name" value="FNR_nucleotide-bd"/>
</dbReference>
<feature type="domain" description="2Fe-2S ferredoxin-type" evidence="7">
    <location>
        <begin position="229"/>
        <end position="312"/>
    </location>
</feature>
<keyword evidence="3" id="KW-0479">Metal-binding</keyword>
<keyword evidence="5" id="KW-0408">Iron</keyword>
<dbReference type="CDD" id="cd06185">
    <property type="entry name" value="PDR_like"/>
    <property type="match status" value="1"/>
</dbReference>
<dbReference type="CDD" id="cd00207">
    <property type="entry name" value="fer2"/>
    <property type="match status" value="1"/>
</dbReference>
<evidence type="ECO:0000259" key="8">
    <source>
        <dbReference type="PROSITE" id="PS51384"/>
    </source>
</evidence>
<dbReference type="Gene3D" id="3.40.50.80">
    <property type="entry name" value="Nucleotide-binding domain of ferredoxin-NADP reductase (FNR) module"/>
    <property type="match status" value="1"/>
</dbReference>
<proteinExistence type="predicted"/>
<evidence type="ECO:0000256" key="4">
    <source>
        <dbReference type="ARBA" id="ARBA00023002"/>
    </source>
</evidence>
<dbReference type="Gene3D" id="3.10.20.30">
    <property type="match status" value="1"/>
</dbReference>
<dbReference type="GO" id="GO:0051537">
    <property type="term" value="F:2 iron, 2 sulfur cluster binding"/>
    <property type="evidence" value="ECO:0007669"/>
    <property type="project" value="UniProtKB-KW"/>
</dbReference>
<keyword evidence="6" id="KW-0411">Iron-sulfur</keyword>
<name>A0A381ST52_9ZZZZ</name>
<dbReference type="GO" id="GO:0046872">
    <property type="term" value="F:metal ion binding"/>
    <property type="evidence" value="ECO:0007669"/>
    <property type="project" value="UniProtKB-KW"/>
</dbReference>
<dbReference type="InterPro" id="IPR001041">
    <property type="entry name" value="2Fe-2S_ferredoxin-type"/>
</dbReference>
<evidence type="ECO:0000256" key="3">
    <source>
        <dbReference type="ARBA" id="ARBA00022723"/>
    </source>
</evidence>
<dbReference type="InterPro" id="IPR050415">
    <property type="entry name" value="MRET"/>
</dbReference>
<dbReference type="EMBL" id="UINC01003228">
    <property type="protein sequence ID" value="SVA04463.1"/>
    <property type="molecule type" value="Genomic_DNA"/>
</dbReference>
<dbReference type="Gene3D" id="2.40.30.10">
    <property type="entry name" value="Translation factors"/>
    <property type="match status" value="1"/>
</dbReference>
<reference evidence="9" key="1">
    <citation type="submission" date="2018-05" db="EMBL/GenBank/DDBJ databases">
        <authorList>
            <person name="Lanie J.A."/>
            <person name="Ng W.-L."/>
            <person name="Kazmierczak K.M."/>
            <person name="Andrzejewski T.M."/>
            <person name="Davidsen T.M."/>
            <person name="Wayne K.J."/>
            <person name="Tettelin H."/>
            <person name="Glass J.I."/>
            <person name="Rusch D."/>
            <person name="Podicherti R."/>
            <person name="Tsui H.-C.T."/>
            <person name="Winkler M.E."/>
        </authorList>
    </citation>
    <scope>NUCLEOTIDE SEQUENCE</scope>
</reference>
<dbReference type="SUPFAM" id="SSF54292">
    <property type="entry name" value="2Fe-2S ferredoxin-like"/>
    <property type="match status" value="1"/>
</dbReference>
<dbReference type="AlphaFoldDB" id="A0A381ST52"/>
<evidence type="ECO:0000256" key="5">
    <source>
        <dbReference type="ARBA" id="ARBA00023004"/>
    </source>
</evidence>
<sequence length="312" mass="34406">MRKNIHSVTTQIKSIQVDCDGVKIFTLTDPEGWPLPTFTSGAHLDVYLPSGKVRQYSLCGDPIDNCQYIIAVRDEKGGRGGSNEIHGLKEGMILPVSLPRSHFSLVDTERYVLIAGGIGITPFLSMLPVLNRLNVEWELHVCARDEWSVPCRNILNKYSNSGRIFKHFSLQGNRLSLESIIKGIGEKEHLYCCGPSSMIKEAIQKGVKLGDRLHFELFGYDDTLAEAVYEVVLEKSGRVIPVPMGQTMLGALRIAGVKVPASCEGGICLECKTRYLGGSPIHRDLVMSADDRKDFITPCVSACASERLVLDL</sequence>
<feature type="domain" description="FAD-binding FR-type" evidence="8">
    <location>
        <begin position="5"/>
        <end position="106"/>
    </location>
</feature>
<dbReference type="InterPro" id="IPR012675">
    <property type="entry name" value="Beta-grasp_dom_sf"/>
</dbReference>
<dbReference type="PANTHER" id="PTHR47354">
    <property type="entry name" value="NADH OXIDOREDUCTASE HCR"/>
    <property type="match status" value="1"/>
</dbReference>
<accession>A0A381ST52</accession>
<keyword evidence="4" id="KW-0560">Oxidoreductase</keyword>
<dbReference type="GO" id="GO:0016491">
    <property type="term" value="F:oxidoreductase activity"/>
    <property type="evidence" value="ECO:0007669"/>
    <property type="project" value="UniProtKB-KW"/>
</dbReference>
<organism evidence="9">
    <name type="scientific">marine metagenome</name>
    <dbReference type="NCBI Taxonomy" id="408172"/>
    <lineage>
        <taxon>unclassified sequences</taxon>
        <taxon>metagenomes</taxon>
        <taxon>ecological metagenomes</taxon>
    </lineage>
</organism>
<protein>
    <recommendedName>
        <fullName evidence="10">FAD-binding FR-type domain-containing protein</fullName>
    </recommendedName>
</protein>
<dbReference type="InterPro" id="IPR017927">
    <property type="entry name" value="FAD-bd_FR_type"/>
</dbReference>